<dbReference type="PANTHER" id="PTHR38762:SF1">
    <property type="entry name" value="CRYPTIC OUTER MEMBRANE PORIN BGLH-RELATED"/>
    <property type="match status" value="1"/>
</dbReference>
<dbReference type="InterPro" id="IPR003192">
    <property type="entry name" value="Porin_LamB"/>
</dbReference>
<evidence type="ECO:0000313" key="10">
    <source>
        <dbReference type="EMBL" id="RID98826.1"/>
    </source>
</evidence>
<keyword evidence="8" id="KW-0472">Membrane</keyword>
<evidence type="ECO:0000256" key="2">
    <source>
        <dbReference type="ARBA" id="ARBA00007055"/>
    </source>
</evidence>
<dbReference type="SUPFAM" id="SSF56935">
    <property type="entry name" value="Porins"/>
    <property type="match status" value="1"/>
</dbReference>
<evidence type="ECO:0000256" key="6">
    <source>
        <dbReference type="ARBA" id="ARBA00023065"/>
    </source>
</evidence>
<accession>A0A398CGJ5</accession>
<dbReference type="AlphaFoldDB" id="A0A398CGJ5"/>
<evidence type="ECO:0000256" key="8">
    <source>
        <dbReference type="ARBA" id="ARBA00023136"/>
    </source>
</evidence>
<comment type="similarity">
    <text evidence="2">Belongs to the porin LamB (TC 1.B.3) family.</text>
</comment>
<dbReference type="GO" id="GO:0015288">
    <property type="term" value="F:porin activity"/>
    <property type="evidence" value="ECO:0007669"/>
    <property type="project" value="UniProtKB-KW"/>
</dbReference>
<dbReference type="InterPro" id="IPR036998">
    <property type="entry name" value="Porin_LamB_sf"/>
</dbReference>
<dbReference type="EMBL" id="QXJC01000003">
    <property type="protein sequence ID" value="RID98826.1"/>
    <property type="molecule type" value="Genomic_DNA"/>
</dbReference>
<evidence type="ECO:0000256" key="9">
    <source>
        <dbReference type="ARBA" id="ARBA00023237"/>
    </source>
</evidence>
<keyword evidence="7" id="KW-0626">Porin</keyword>
<dbReference type="Pfam" id="PF02264">
    <property type="entry name" value="LamB"/>
    <property type="match status" value="1"/>
</dbReference>
<dbReference type="GO" id="GO:0009279">
    <property type="term" value="C:cell outer membrane"/>
    <property type="evidence" value="ECO:0007669"/>
    <property type="project" value="UniProtKB-SubCell"/>
</dbReference>
<keyword evidence="9" id="KW-0998">Cell outer membrane</keyword>
<protein>
    <submittedName>
        <fullName evidence="10">Carbohydrate porin</fullName>
    </submittedName>
</protein>
<dbReference type="OrthoDB" id="106611at2"/>
<keyword evidence="3" id="KW-0813">Transport</keyword>
<gene>
    <name evidence="10" type="ORF">D3F03_09775</name>
</gene>
<dbReference type="Proteomes" id="UP000266302">
    <property type="component" value="Unassembled WGS sequence"/>
</dbReference>
<evidence type="ECO:0000256" key="3">
    <source>
        <dbReference type="ARBA" id="ARBA00022448"/>
    </source>
</evidence>
<keyword evidence="5" id="KW-0812">Transmembrane</keyword>
<dbReference type="PANTHER" id="PTHR38762">
    <property type="entry name" value="CRYPTIC OUTER MEMBRANE PORIN BGLH-RELATED"/>
    <property type="match status" value="1"/>
</dbReference>
<dbReference type="GO" id="GO:0046930">
    <property type="term" value="C:pore complex"/>
    <property type="evidence" value="ECO:0007669"/>
    <property type="project" value="UniProtKB-KW"/>
</dbReference>
<dbReference type="GO" id="GO:0006811">
    <property type="term" value="P:monoatomic ion transport"/>
    <property type="evidence" value="ECO:0007669"/>
    <property type="project" value="UniProtKB-KW"/>
</dbReference>
<evidence type="ECO:0000256" key="1">
    <source>
        <dbReference type="ARBA" id="ARBA00004571"/>
    </source>
</evidence>
<evidence type="ECO:0000313" key="11">
    <source>
        <dbReference type="Proteomes" id="UP000266302"/>
    </source>
</evidence>
<evidence type="ECO:0000256" key="5">
    <source>
        <dbReference type="ARBA" id="ARBA00022692"/>
    </source>
</evidence>
<comment type="caution">
    <text evidence="10">The sequence shown here is derived from an EMBL/GenBank/DDBJ whole genome shotgun (WGS) entry which is preliminary data.</text>
</comment>
<organism evidence="10 11">
    <name type="scientific">Simplicispira hankyongi</name>
    <dbReference type="NCBI Taxonomy" id="2315688"/>
    <lineage>
        <taxon>Bacteria</taxon>
        <taxon>Pseudomonadati</taxon>
        <taxon>Pseudomonadota</taxon>
        <taxon>Betaproteobacteria</taxon>
        <taxon>Burkholderiales</taxon>
        <taxon>Comamonadaceae</taxon>
        <taxon>Simplicispira</taxon>
    </lineage>
</organism>
<keyword evidence="4" id="KW-1134">Transmembrane beta strand</keyword>
<dbReference type="InterPro" id="IPR050286">
    <property type="entry name" value="G_neg_Bact_CarbUptk_Porin"/>
</dbReference>
<keyword evidence="11" id="KW-1185">Reference proteome</keyword>
<dbReference type="GO" id="GO:0015144">
    <property type="term" value="F:carbohydrate transmembrane transporter activity"/>
    <property type="evidence" value="ECO:0007669"/>
    <property type="project" value="TreeGrafter"/>
</dbReference>
<sequence>MDVAGFEFNGYSRGGPVFNDSDGVKGGMTLGGDTQKFRLGNEGDNGIEINLARTFDTNGVKWKVNYMPSKWGSGKVGTEQAYVEMSGLPFAPEAKFWAGQRRLRIQDVHIVDYFLLNYGDNEGAGVTDIAVGNMKLGIGVFSGDKFDGNLPTGAKAHRVNADLSEINTNPGGKLRVLLTAVGGSGQVNGGSGTGISISHNQTDFLVKGLNNALFLQSSQGHARIDGEFESIDGLNAGKRVTRIADSINWQHGPFGGQALAAYQTSKSDLGGPTTKDFSLGGRASYAFTEHVKALAEVSTTTRKGVGADQRLNKITLAAALATGADFWSRPELRLYVTRANWNQAAAVANAGSFGANGKTSRTLVGVQYEVWW</sequence>
<evidence type="ECO:0000256" key="7">
    <source>
        <dbReference type="ARBA" id="ARBA00023114"/>
    </source>
</evidence>
<dbReference type="Gene3D" id="2.40.170.10">
    <property type="entry name" value="Porin, LamB type"/>
    <property type="match status" value="1"/>
</dbReference>
<evidence type="ECO:0000256" key="4">
    <source>
        <dbReference type="ARBA" id="ARBA00022452"/>
    </source>
</evidence>
<proteinExistence type="inferred from homology"/>
<keyword evidence="6" id="KW-0406">Ion transport</keyword>
<reference evidence="10 11" key="1">
    <citation type="submission" date="2018-09" db="EMBL/GenBank/DDBJ databases">
        <title>Draft genome of Simplicispira sp. NY-02.</title>
        <authorList>
            <person name="Im W.T."/>
        </authorList>
    </citation>
    <scope>NUCLEOTIDE SEQUENCE [LARGE SCALE GENOMIC DNA]</scope>
    <source>
        <strain evidence="10 11">NY-02</strain>
    </source>
</reference>
<dbReference type="RefSeq" id="WP_119109486.1">
    <property type="nucleotide sequence ID" value="NZ_QXJC01000003.1"/>
</dbReference>
<comment type="subcellular location">
    <subcellularLocation>
        <location evidence="1">Cell outer membrane</location>
        <topology evidence="1">Multi-pass membrane protein</topology>
    </subcellularLocation>
</comment>
<name>A0A398CGJ5_9BURK</name>
<dbReference type="GO" id="GO:0015774">
    <property type="term" value="P:polysaccharide transport"/>
    <property type="evidence" value="ECO:0007669"/>
    <property type="project" value="TreeGrafter"/>
</dbReference>